<organism evidence="1 2">
    <name type="scientific">Geoglobus acetivorans</name>
    <dbReference type="NCBI Taxonomy" id="565033"/>
    <lineage>
        <taxon>Archaea</taxon>
        <taxon>Methanobacteriati</taxon>
        <taxon>Methanobacteriota</taxon>
        <taxon>Archaeoglobi</taxon>
        <taxon>Archaeoglobales</taxon>
        <taxon>Archaeoglobaceae</taxon>
        <taxon>Geoglobus</taxon>
    </lineage>
</organism>
<dbReference type="RefSeq" id="WP_193808205.1">
    <property type="nucleotide sequence ID" value="NZ_CP087714.1"/>
</dbReference>
<evidence type="ECO:0000313" key="1">
    <source>
        <dbReference type="EMBL" id="XAT63047.1"/>
    </source>
</evidence>
<protein>
    <recommendedName>
        <fullName evidence="3">HEPN domain-containing protein</fullName>
    </recommendedName>
</protein>
<dbReference type="Proteomes" id="UP001492541">
    <property type="component" value="Chromosome"/>
</dbReference>
<proteinExistence type="predicted"/>
<evidence type="ECO:0000313" key="2">
    <source>
        <dbReference type="Proteomes" id="UP001492541"/>
    </source>
</evidence>
<dbReference type="GeneID" id="90449468"/>
<evidence type="ECO:0008006" key="3">
    <source>
        <dbReference type="Google" id="ProtNLM"/>
    </source>
</evidence>
<gene>
    <name evidence="1" type="ORF">LPQ35_07225</name>
</gene>
<reference evidence="1 2" key="1">
    <citation type="submission" date="2021-11" db="EMBL/GenBank/DDBJ databases">
        <title>Whole genome of Geoglobus acetivorans.</title>
        <authorList>
            <person name="Liu D."/>
        </authorList>
    </citation>
    <scope>NUCLEOTIDE SEQUENCE [LARGE SCALE GENOMIC DNA]</scope>
    <source>
        <strain evidence="1 2">SBH6</strain>
    </source>
</reference>
<sequence>MREDSYVKLHELKEFVKTLPEDAVSREIILGERDKLSFRECMSKIDLWIRLIERDLKRIENEK</sequence>
<name>A0ABZ3H0R4_GEOAI</name>
<keyword evidence="2" id="KW-1185">Reference proteome</keyword>
<dbReference type="EMBL" id="CP087714">
    <property type="protein sequence ID" value="XAT63047.1"/>
    <property type="molecule type" value="Genomic_DNA"/>
</dbReference>
<accession>A0ABZ3H0R4</accession>